<dbReference type="Proteomes" id="UP000321424">
    <property type="component" value="Unassembled WGS sequence"/>
</dbReference>
<dbReference type="OrthoDB" id="4854145at2"/>
<dbReference type="InterPro" id="IPR025534">
    <property type="entry name" value="DUF4420"/>
</dbReference>
<keyword evidence="2" id="KW-1185">Reference proteome</keyword>
<evidence type="ECO:0000313" key="2">
    <source>
        <dbReference type="Proteomes" id="UP000321424"/>
    </source>
</evidence>
<evidence type="ECO:0000313" key="1">
    <source>
        <dbReference type="EMBL" id="GEM37008.1"/>
    </source>
</evidence>
<dbReference type="AlphaFoldDB" id="A0A511MA83"/>
<dbReference type="RefSeq" id="WP_147129210.1">
    <property type="nucleotide sequence ID" value="NZ_BJXA01000006.1"/>
</dbReference>
<evidence type="ECO:0008006" key="3">
    <source>
        <dbReference type="Google" id="ProtNLM"/>
    </source>
</evidence>
<reference evidence="1 2" key="1">
    <citation type="submission" date="2019-07" db="EMBL/GenBank/DDBJ databases">
        <title>Whole genome shotgun sequence of Nocardia ninae NBRC 108245.</title>
        <authorList>
            <person name="Hosoyama A."/>
            <person name="Uohara A."/>
            <person name="Ohji S."/>
            <person name="Ichikawa N."/>
        </authorList>
    </citation>
    <scope>NUCLEOTIDE SEQUENCE [LARGE SCALE GENOMIC DNA]</scope>
    <source>
        <strain evidence="1 2">NBRC 108245</strain>
    </source>
</reference>
<comment type="caution">
    <text evidence="1">The sequence shown here is derived from an EMBL/GenBank/DDBJ whole genome shotgun (WGS) entry which is preliminary data.</text>
</comment>
<sequence length="338" mass="37442">MTDALRDIIDEHWRLLEAETVTSESAVRTSELPVETVCGPLVAAVDFDGGRHILVPVDSHQSVRKGLNGPALQLRKRALETEESYQQFADLGCLQTDLNEVFTSLSAEILQAVQVSADNPIKGLYRVLDQWKALFQGVGVPLGPQKLAGLFGELIVLQQMLDIDRSAHRLWRGPLGGRHDFASGGSAVEVKTSMITEGRWVRIHGLEQLDPPPGGALELVWLRLESTSSRGVGFQDLVNQVLKQCDDEYAVLSLLAAAGYRPVDAEHYRQCRFEVVEARWYGVDIAFPRLTRGDLIAAGVVIRVQDVEYTIELTSEPPFPLDEQSVSRHLRAMIEEPA</sequence>
<protein>
    <recommendedName>
        <fullName evidence="3">PD-(D/E)XK motif protein</fullName>
    </recommendedName>
</protein>
<accession>A0A511MA83</accession>
<proteinExistence type="predicted"/>
<organism evidence="1 2">
    <name type="scientific">Nocardia ninae NBRC 108245</name>
    <dbReference type="NCBI Taxonomy" id="1210091"/>
    <lineage>
        <taxon>Bacteria</taxon>
        <taxon>Bacillati</taxon>
        <taxon>Actinomycetota</taxon>
        <taxon>Actinomycetes</taxon>
        <taxon>Mycobacteriales</taxon>
        <taxon>Nocardiaceae</taxon>
        <taxon>Nocardia</taxon>
    </lineage>
</organism>
<gene>
    <name evidence="1" type="ORF">NN4_15270</name>
</gene>
<dbReference type="Pfam" id="PF14390">
    <property type="entry name" value="DUF4420"/>
    <property type="match status" value="1"/>
</dbReference>
<name>A0A511MA83_9NOCA</name>
<dbReference type="EMBL" id="BJXA01000006">
    <property type="protein sequence ID" value="GEM37008.1"/>
    <property type="molecule type" value="Genomic_DNA"/>
</dbReference>